<comment type="caution">
    <text evidence="6">The sequence shown here is derived from an EMBL/GenBank/DDBJ whole genome shotgun (WGS) entry which is preliminary data.</text>
</comment>
<evidence type="ECO:0000313" key="7">
    <source>
        <dbReference type="Proteomes" id="UP000298277"/>
    </source>
</evidence>
<dbReference type="AlphaFoldDB" id="A0A5F1YY20"/>
<keyword evidence="3 5" id="KW-1133">Transmembrane helix</keyword>
<feature type="transmembrane region" description="Helical" evidence="5">
    <location>
        <begin position="9"/>
        <end position="30"/>
    </location>
</feature>
<comment type="subcellular location">
    <subcellularLocation>
        <location evidence="1">Membrane</location>
        <topology evidence="1">Multi-pass membrane protein</topology>
    </subcellularLocation>
</comment>
<dbReference type="OrthoDB" id="7960583at2"/>
<dbReference type="InterPro" id="IPR016944">
    <property type="entry name" value="UCP030066"/>
</dbReference>
<evidence type="ECO:0000256" key="2">
    <source>
        <dbReference type="ARBA" id="ARBA00022692"/>
    </source>
</evidence>
<protein>
    <submittedName>
        <fullName evidence="6">DoxX family protein</fullName>
    </submittedName>
</protein>
<organism evidence="6 7">
    <name type="scientific">Leptospira gomenensis</name>
    <dbReference type="NCBI Taxonomy" id="2484974"/>
    <lineage>
        <taxon>Bacteria</taxon>
        <taxon>Pseudomonadati</taxon>
        <taxon>Spirochaetota</taxon>
        <taxon>Spirochaetia</taxon>
        <taxon>Leptospirales</taxon>
        <taxon>Leptospiraceae</taxon>
        <taxon>Leptospira</taxon>
    </lineage>
</organism>
<proteinExistence type="predicted"/>
<dbReference type="Pfam" id="PF13564">
    <property type="entry name" value="DoxX_2"/>
    <property type="match status" value="1"/>
</dbReference>
<evidence type="ECO:0000256" key="1">
    <source>
        <dbReference type="ARBA" id="ARBA00004141"/>
    </source>
</evidence>
<evidence type="ECO:0000313" key="6">
    <source>
        <dbReference type="EMBL" id="TGK29441.1"/>
    </source>
</evidence>
<dbReference type="EMBL" id="RQFA01000072">
    <property type="protein sequence ID" value="TGK29441.1"/>
    <property type="molecule type" value="Genomic_DNA"/>
</dbReference>
<keyword evidence="4 5" id="KW-0472">Membrane</keyword>
<dbReference type="InterPro" id="IPR032808">
    <property type="entry name" value="DoxX"/>
</dbReference>
<dbReference type="PIRSF" id="PIRSF030066">
    <property type="entry name" value="UCP030066"/>
    <property type="match status" value="1"/>
</dbReference>
<name>A0A5F1YY20_9LEPT</name>
<dbReference type="RefSeq" id="WP_135591698.1">
    <property type="nucleotide sequence ID" value="NZ_RQEZ01000053.1"/>
</dbReference>
<evidence type="ECO:0000256" key="5">
    <source>
        <dbReference type="SAM" id="Phobius"/>
    </source>
</evidence>
<feature type="transmembrane region" description="Helical" evidence="5">
    <location>
        <begin position="45"/>
        <end position="66"/>
    </location>
</feature>
<evidence type="ECO:0000256" key="3">
    <source>
        <dbReference type="ARBA" id="ARBA00022989"/>
    </source>
</evidence>
<accession>A0A5F1YY20</accession>
<keyword evidence="2 5" id="KW-0812">Transmembrane</keyword>
<sequence>MNQDKIKNIVYWIATVLTALNYAFAGFSYIHQGPEVVAGMSQLGYPLYFVALLGFWKFLGAIAIVAPRLALVKEWAYAGMFINLTAASYSCAVSGLETFHIIMPLIGLIFVGLSYALRPASRRLEGVWHL</sequence>
<reference evidence="6" key="1">
    <citation type="journal article" date="2019" name="PLoS Negl. Trop. Dis.">
        <title>Revisiting the worldwide diversity of Leptospira species in the environment.</title>
        <authorList>
            <person name="Vincent A.T."/>
            <person name="Schiettekatte O."/>
            <person name="Bourhy P."/>
            <person name="Veyrier F.J."/>
            <person name="Picardeau M."/>
        </authorList>
    </citation>
    <scope>NUCLEOTIDE SEQUENCE [LARGE SCALE GENOMIC DNA]</scope>
    <source>
        <strain evidence="6">201800299</strain>
    </source>
</reference>
<dbReference type="Proteomes" id="UP000298277">
    <property type="component" value="Unassembled WGS sequence"/>
</dbReference>
<feature type="transmembrane region" description="Helical" evidence="5">
    <location>
        <begin position="101"/>
        <end position="117"/>
    </location>
</feature>
<dbReference type="GO" id="GO:0016020">
    <property type="term" value="C:membrane"/>
    <property type="evidence" value="ECO:0007669"/>
    <property type="project" value="UniProtKB-SubCell"/>
</dbReference>
<gene>
    <name evidence="6" type="ORF">EHQ17_15795</name>
</gene>
<evidence type="ECO:0000256" key="4">
    <source>
        <dbReference type="ARBA" id="ARBA00023136"/>
    </source>
</evidence>
<keyword evidence="7" id="KW-1185">Reference proteome</keyword>
<feature type="transmembrane region" description="Helical" evidence="5">
    <location>
        <begin position="75"/>
        <end position="95"/>
    </location>
</feature>